<feature type="transmembrane region" description="Helical" evidence="8">
    <location>
        <begin position="185"/>
        <end position="204"/>
    </location>
</feature>
<evidence type="ECO:0000256" key="8">
    <source>
        <dbReference type="SAM" id="Phobius"/>
    </source>
</evidence>
<dbReference type="SUPFAM" id="SSF103481">
    <property type="entry name" value="Multidrug resistance efflux transporter EmrE"/>
    <property type="match status" value="2"/>
</dbReference>
<evidence type="ECO:0000313" key="11">
    <source>
        <dbReference type="Proteomes" id="UP000238083"/>
    </source>
</evidence>
<dbReference type="Proteomes" id="UP000238083">
    <property type="component" value="Unassembled WGS sequence"/>
</dbReference>
<protein>
    <submittedName>
        <fullName evidence="10">Drug/metabolite transporter (DMT)-like permease</fullName>
    </submittedName>
</protein>
<feature type="domain" description="EamA" evidence="9">
    <location>
        <begin position="18"/>
        <end position="143"/>
    </location>
</feature>
<dbReference type="OrthoDB" id="3182968at2"/>
<keyword evidence="4 8" id="KW-0812">Transmembrane</keyword>
<feature type="transmembrane region" description="Helical" evidence="8">
    <location>
        <begin position="72"/>
        <end position="89"/>
    </location>
</feature>
<evidence type="ECO:0000256" key="3">
    <source>
        <dbReference type="ARBA" id="ARBA00022475"/>
    </source>
</evidence>
<keyword evidence="5 8" id="KW-1133">Transmembrane helix</keyword>
<feature type="transmembrane region" description="Helical" evidence="8">
    <location>
        <begin position="157"/>
        <end position="178"/>
    </location>
</feature>
<evidence type="ECO:0000256" key="1">
    <source>
        <dbReference type="ARBA" id="ARBA00004651"/>
    </source>
</evidence>
<dbReference type="InterPro" id="IPR037185">
    <property type="entry name" value="EmrE-like"/>
</dbReference>
<feature type="region of interest" description="Disordered" evidence="7">
    <location>
        <begin position="294"/>
        <end position="345"/>
    </location>
</feature>
<dbReference type="EMBL" id="PVZF01000015">
    <property type="protein sequence ID" value="PRY10771.1"/>
    <property type="molecule type" value="Genomic_DNA"/>
</dbReference>
<accession>A0A2T0QXL2</accession>
<reference evidence="10 11" key="1">
    <citation type="submission" date="2018-03" db="EMBL/GenBank/DDBJ databases">
        <title>Genomic Encyclopedia of Archaeal and Bacterial Type Strains, Phase II (KMG-II): from individual species to whole genera.</title>
        <authorList>
            <person name="Goeker M."/>
        </authorList>
    </citation>
    <scope>NUCLEOTIDE SEQUENCE [LARGE SCALE GENOMIC DNA]</scope>
    <source>
        <strain evidence="10 11">DSM 19711</strain>
    </source>
</reference>
<keyword evidence="11" id="KW-1185">Reference proteome</keyword>
<evidence type="ECO:0000256" key="6">
    <source>
        <dbReference type="ARBA" id="ARBA00023136"/>
    </source>
</evidence>
<feature type="transmembrane region" description="Helical" evidence="8">
    <location>
        <begin position="16"/>
        <end position="36"/>
    </location>
</feature>
<feature type="transmembrane region" description="Helical" evidence="8">
    <location>
        <begin position="101"/>
        <end position="120"/>
    </location>
</feature>
<dbReference type="Pfam" id="PF00892">
    <property type="entry name" value="EamA"/>
    <property type="match status" value="2"/>
</dbReference>
<evidence type="ECO:0000256" key="7">
    <source>
        <dbReference type="SAM" id="MobiDB-lite"/>
    </source>
</evidence>
<dbReference type="PANTHER" id="PTHR42920:SF5">
    <property type="entry name" value="EAMA DOMAIN-CONTAINING PROTEIN"/>
    <property type="match status" value="1"/>
</dbReference>
<dbReference type="InterPro" id="IPR051258">
    <property type="entry name" value="Diverse_Substrate_Transporter"/>
</dbReference>
<feature type="domain" description="EamA" evidence="9">
    <location>
        <begin position="154"/>
        <end position="284"/>
    </location>
</feature>
<feature type="transmembrane region" description="Helical" evidence="8">
    <location>
        <begin position="42"/>
        <end position="60"/>
    </location>
</feature>
<dbReference type="GO" id="GO:0005886">
    <property type="term" value="C:plasma membrane"/>
    <property type="evidence" value="ECO:0007669"/>
    <property type="project" value="UniProtKB-SubCell"/>
</dbReference>
<organism evidence="10 11">
    <name type="scientific">Kineococcus rhizosphaerae</name>
    <dbReference type="NCBI Taxonomy" id="559628"/>
    <lineage>
        <taxon>Bacteria</taxon>
        <taxon>Bacillati</taxon>
        <taxon>Actinomycetota</taxon>
        <taxon>Actinomycetes</taxon>
        <taxon>Kineosporiales</taxon>
        <taxon>Kineosporiaceae</taxon>
        <taxon>Kineococcus</taxon>
    </lineage>
</organism>
<evidence type="ECO:0000313" key="10">
    <source>
        <dbReference type="EMBL" id="PRY10771.1"/>
    </source>
</evidence>
<sequence length="345" mass="35105">MRHVLPRPIRPTRQEAALVAVTAVWGGTFLTVKHGLSVAGPMSFVALRFGAAALLLALVSGRALKGVTRRELLVGAAVGVALFGGYGLQTAGLRTIPSATSAFLTALYVPLVPVLQWLLLRRRPSAGNWVAVGLALTGLVLLTGLGLDGLTVGTGELLTLAGAVASAAEILLIGRFAAAVDARRVTVVQLATCAALAGLTRPLVAEPVPGFSWTLAVVVAAMAVSTAVIQSTMNWAQRSVSPTRATVIYAGEPVWAGLVGRVAGERLGPAAVVGGGLVVLAALVSELRFRRSPEPLQLPAPRPAAADGPRAQAVAGEESDPEDAVPGGGPVPGGGDRWGDADALH</sequence>
<comment type="caution">
    <text evidence="10">The sequence shown here is derived from an EMBL/GenBank/DDBJ whole genome shotgun (WGS) entry which is preliminary data.</text>
</comment>
<name>A0A2T0QXL2_9ACTN</name>
<evidence type="ECO:0000256" key="2">
    <source>
        <dbReference type="ARBA" id="ARBA00007362"/>
    </source>
</evidence>
<feature type="transmembrane region" description="Helical" evidence="8">
    <location>
        <begin position="127"/>
        <end position="145"/>
    </location>
</feature>
<evidence type="ECO:0000256" key="4">
    <source>
        <dbReference type="ARBA" id="ARBA00022692"/>
    </source>
</evidence>
<evidence type="ECO:0000256" key="5">
    <source>
        <dbReference type="ARBA" id="ARBA00022989"/>
    </source>
</evidence>
<keyword evidence="6 8" id="KW-0472">Membrane</keyword>
<feature type="transmembrane region" description="Helical" evidence="8">
    <location>
        <begin position="210"/>
        <end position="229"/>
    </location>
</feature>
<feature type="compositionally biased region" description="Gly residues" evidence="7">
    <location>
        <begin position="326"/>
        <end position="336"/>
    </location>
</feature>
<comment type="similarity">
    <text evidence="2">Belongs to the EamA transporter family.</text>
</comment>
<comment type="subcellular location">
    <subcellularLocation>
        <location evidence="1">Cell membrane</location>
        <topology evidence="1">Multi-pass membrane protein</topology>
    </subcellularLocation>
</comment>
<gene>
    <name evidence="10" type="ORF">CLV37_11535</name>
</gene>
<keyword evidence="3" id="KW-1003">Cell membrane</keyword>
<evidence type="ECO:0000259" key="9">
    <source>
        <dbReference type="Pfam" id="PF00892"/>
    </source>
</evidence>
<dbReference type="InterPro" id="IPR000620">
    <property type="entry name" value="EamA_dom"/>
</dbReference>
<dbReference type="AlphaFoldDB" id="A0A2T0QXL2"/>
<dbReference type="PANTHER" id="PTHR42920">
    <property type="entry name" value="OS03G0707200 PROTEIN-RELATED"/>
    <property type="match status" value="1"/>
</dbReference>
<dbReference type="RefSeq" id="WP_106214954.1">
    <property type="nucleotide sequence ID" value="NZ_PVZF01000015.1"/>
</dbReference>
<feature type="compositionally biased region" description="Low complexity" evidence="7">
    <location>
        <begin position="303"/>
        <end position="316"/>
    </location>
</feature>
<proteinExistence type="inferred from homology"/>